<dbReference type="KEGG" id="ful:C4N20_03195"/>
<evidence type="ECO:0000256" key="2">
    <source>
        <dbReference type="PIRSR" id="PIRSR005962-1"/>
    </source>
</evidence>
<evidence type="ECO:0000259" key="3">
    <source>
        <dbReference type="Pfam" id="PF07687"/>
    </source>
</evidence>
<sequence length="392" mass="42823">MLIKELSEKYNDYIIDRRRYYHQYPELTLQEIETTKSIIKDLKEIGIEDIKTFKDFHGCVGILKGGKPGKTVLLRADIDALPVLEKTELPFASKIEGKMHACGHDNHIAMLLGAAKILFDMKDEVAGTVKFLFQPAEELAVGAKAVVEQGVMDDVDACYGIHIWSMVDSPKINMEIGERMASCDNFKVTIKGFGSHGSAPHLGHDAIVAASAVIMGLQTIVSRINNPLNAAVVTIGVVDAGQRFNIIADKAVLEGTVRTFNKKFRMEIEGLIRQISEDIAAGYQCTAETEYSYLTGAVINEDQHLVDLAQNAVKKLYGEDGLAELEKMTGSEDFAYLMEKAPGVYGFIGARSAAIPGSEKSNHHECFTVDEAALQRGAAVAAQFAFDFLGGK</sequence>
<dbReference type="Pfam" id="PF07687">
    <property type="entry name" value="M20_dimer"/>
    <property type="match status" value="1"/>
</dbReference>
<evidence type="ECO:0000256" key="1">
    <source>
        <dbReference type="ARBA" id="ARBA00022801"/>
    </source>
</evidence>
<dbReference type="NCBIfam" id="TIGR01891">
    <property type="entry name" value="amidohydrolases"/>
    <property type="match status" value="1"/>
</dbReference>
<organism evidence="4 5">
    <name type="scientific">Fusobacterium ulcerans</name>
    <dbReference type="NCBI Taxonomy" id="861"/>
    <lineage>
        <taxon>Bacteria</taxon>
        <taxon>Fusobacteriati</taxon>
        <taxon>Fusobacteriota</taxon>
        <taxon>Fusobacteriia</taxon>
        <taxon>Fusobacteriales</taxon>
        <taxon>Fusobacteriaceae</taxon>
        <taxon>Fusobacterium</taxon>
    </lineage>
</organism>
<dbReference type="InterPro" id="IPR011650">
    <property type="entry name" value="Peptidase_M20_dimer"/>
</dbReference>
<reference evidence="4 5" key="1">
    <citation type="submission" date="2018-06" db="EMBL/GenBank/DDBJ databases">
        <authorList>
            <consortium name="Pathogen Informatics"/>
            <person name="Doyle S."/>
        </authorList>
    </citation>
    <scope>NUCLEOTIDE SEQUENCE [LARGE SCALE GENOMIC DNA]</scope>
    <source>
        <strain evidence="4 5">NCTC12112</strain>
    </source>
</reference>
<dbReference type="Proteomes" id="UP000249008">
    <property type="component" value="Chromosome 1"/>
</dbReference>
<dbReference type="InterPro" id="IPR002933">
    <property type="entry name" value="Peptidase_M20"/>
</dbReference>
<comment type="cofactor">
    <cofactor evidence="2">
        <name>Mn(2+)</name>
        <dbReference type="ChEBI" id="CHEBI:29035"/>
    </cofactor>
    <text evidence="2">The Mn(2+) ion enhances activity.</text>
</comment>
<dbReference type="AlphaFoldDB" id="A0AAX2JD32"/>
<feature type="domain" description="Peptidase M20 dimerisation" evidence="3">
    <location>
        <begin position="186"/>
        <end position="281"/>
    </location>
</feature>
<dbReference type="Gene3D" id="3.30.70.360">
    <property type="match status" value="1"/>
</dbReference>
<dbReference type="GO" id="GO:0019877">
    <property type="term" value="P:diaminopimelate biosynthetic process"/>
    <property type="evidence" value="ECO:0007669"/>
    <property type="project" value="UniProtKB-ARBA"/>
</dbReference>
<dbReference type="InterPro" id="IPR036264">
    <property type="entry name" value="Bact_exopeptidase_dim_dom"/>
</dbReference>
<dbReference type="EC" id="3.-.-.-" evidence="4"/>
<feature type="binding site" evidence="2">
    <location>
        <position position="138"/>
    </location>
    <ligand>
        <name>Mn(2+)</name>
        <dbReference type="ChEBI" id="CHEBI:29035"/>
        <label>2</label>
    </ligand>
</feature>
<dbReference type="GeneID" id="78453802"/>
<feature type="binding site" evidence="2">
    <location>
        <position position="104"/>
    </location>
    <ligand>
        <name>Mn(2+)</name>
        <dbReference type="ChEBI" id="CHEBI:29035"/>
        <label>2</label>
    </ligand>
</feature>
<dbReference type="EMBL" id="LS483487">
    <property type="protein sequence ID" value="SQJ11017.1"/>
    <property type="molecule type" value="Genomic_DNA"/>
</dbReference>
<evidence type="ECO:0000313" key="4">
    <source>
        <dbReference type="EMBL" id="SQJ11017.1"/>
    </source>
</evidence>
<dbReference type="InterPro" id="IPR017439">
    <property type="entry name" value="Amidohydrolase"/>
</dbReference>
<keyword evidence="1 4" id="KW-0378">Hydrolase</keyword>
<dbReference type="SUPFAM" id="SSF55031">
    <property type="entry name" value="Bacterial exopeptidase dimerisation domain"/>
    <property type="match status" value="1"/>
</dbReference>
<gene>
    <name evidence="4" type="primary">yxeP_9</name>
    <name evidence="4" type="ORF">NCTC12112_02522</name>
</gene>
<keyword evidence="2" id="KW-0464">Manganese</keyword>
<dbReference type="RefSeq" id="WP_005980930.1">
    <property type="nucleotide sequence ID" value="NZ_BAABXY010000001.1"/>
</dbReference>
<dbReference type="FunFam" id="3.30.70.360:FF:000001">
    <property type="entry name" value="N-acetyldiaminopimelate deacetylase"/>
    <property type="match status" value="1"/>
</dbReference>
<name>A0AAX2JD32_9FUSO</name>
<feature type="binding site" evidence="2">
    <location>
        <position position="363"/>
    </location>
    <ligand>
        <name>Mn(2+)</name>
        <dbReference type="ChEBI" id="CHEBI:29035"/>
        <label>2</label>
    </ligand>
</feature>
<dbReference type="PANTHER" id="PTHR11014">
    <property type="entry name" value="PEPTIDASE M20 FAMILY MEMBER"/>
    <property type="match status" value="1"/>
</dbReference>
<dbReference type="PANTHER" id="PTHR11014:SF63">
    <property type="entry name" value="METALLOPEPTIDASE, PUTATIVE (AFU_ORTHOLOGUE AFUA_6G09600)-RELATED"/>
    <property type="match status" value="1"/>
</dbReference>
<proteinExistence type="predicted"/>
<accession>A0AAX2JD32</accession>
<evidence type="ECO:0000313" key="5">
    <source>
        <dbReference type="Proteomes" id="UP000249008"/>
    </source>
</evidence>
<keyword evidence="2" id="KW-0479">Metal-binding</keyword>
<feature type="binding site" evidence="2">
    <location>
        <position position="102"/>
    </location>
    <ligand>
        <name>Mn(2+)</name>
        <dbReference type="ChEBI" id="CHEBI:29035"/>
        <label>2</label>
    </ligand>
</feature>
<dbReference type="GO" id="GO:0046872">
    <property type="term" value="F:metal ion binding"/>
    <property type="evidence" value="ECO:0007669"/>
    <property type="project" value="UniProtKB-KW"/>
</dbReference>
<protein>
    <submittedName>
        <fullName evidence="4">Uncharacterized hydrolase YxeP</fullName>
        <ecNumber evidence="4">3.-.-.-</ecNumber>
    </submittedName>
</protein>
<feature type="binding site" evidence="2">
    <location>
        <position position="162"/>
    </location>
    <ligand>
        <name>Mn(2+)</name>
        <dbReference type="ChEBI" id="CHEBI:29035"/>
        <label>2</label>
    </ligand>
</feature>
<dbReference type="PIRSF" id="PIRSF005962">
    <property type="entry name" value="Pept_M20D_amidohydro"/>
    <property type="match status" value="1"/>
</dbReference>
<dbReference type="Gene3D" id="3.40.630.10">
    <property type="entry name" value="Zn peptidases"/>
    <property type="match status" value="1"/>
</dbReference>
<dbReference type="SUPFAM" id="SSF53187">
    <property type="entry name" value="Zn-dependent exopeptidases"/>
    <property type="match status" value="1"/>
</dbReference>
<dbReference type="Pfam" id="PF01546">
    <property type="entry name" value="Peptidase_M20"/>
    <property type="match status" value="1"/>
</dbReference>
<dbReference type="GO" id="GO:0050118">
    <property type="term" value="F:N-acetyldiaminopimelate deacetylase activity"/>
    <property type="evidence" value="ECO:0007669"/>
    <property type="project" value="UniProtKB-ARBA"/>
</dbReference>